<accession>A0A0M0EKN2</accession>
<dbReference type="AlphaFoldDB" id="A0A0M0EKN2"/>
<dbReference type="PATRIC" id="fig|33995.3.peg.556"/>
<evidence type="ECO:0000313" key="3">
    <source>
        <dbReference type="Proteomes" id="UP000037566"/>
    </source>
</evidence>
<proteinExistence type="predicted"/>
<comment type="caution">
    <text evidence="2">The sequence shown here is derived from an EMBL/GenBank/DDBJ whole genome shotgun (WGS) entry which is preliminary data.</text>
</comment>
<gene>
    <name evidence="2" type="ORF">KOEU_05040</name>
</gene>
<feature type="transmembrane region" description="Helical" evidence="1">
    <location>
        <begin position="20"/>
        <end position="41"/>
    </location>
</feature>
<dbReference type="Proteomes" id="UP000037566">
    <property type="component" value="Unassembled WGS sequence"/>
</dbReference>
<sequence length="56" mass="6034">MAAPVMVGILMMEGLTPVFLLPNVLLVIYLVLVACTVNRWVMPGKKYGTLSGTQLA</sequence>
<evidence type="ECO:0000256" key="1">
    <source>
        <dbReference type="SAM" id="Phobius"/>
    </source>
</evidence>
<keyword evidence="1" id="KW-1133">Transmembrane helix</keyword>
<keyword evidence="1" id="KW-0812">Transmembrane</keyword>
<protein>
    <submittedName>
        <fullName evidence="2">Uncharacterized protein</fullName>
    </submittedName>
</protein>
<keyword evidence="1" id="KW-0472">Membrane</keyword>
<reference evidence="2" key="1">
    <citation type="submission" date="2015-08" db="EMBL/GenBank/DDBJ databases">
        <title>Draft genome sequence of Komagataeibacter europaeus CECT 8546 a cellulose producer strain from vinegar produced by the traditional method.</title>
        <authorList>
            <person name="Poehlein A."/>
            <person name="Valera M.J."/>
            <person name="Haack F.S."/>
            <person name="Mas A."/>
            <person name="Daniel R."/>
            <person name="Streit W.R."/>
            <person name="Mateo E."/>
        </authorList>
    </citation>
    <scope>NUCLEOTIDE SEQUENCE [LARGE SCALE GENOMIC DNA]</scope>
    <source>
        <strain evidence="2">CECT 8546</strain>
    </source>
</reference>
<evidence type="ECO:0000313" key="2">
    <source>
        <dbReference type="EMBL" id="KON65817.1"/>
    </source>
</evidence>
<dbReference type="STRING" id="33995.KOEU_05040"/>
<dbReference type="EMBL" id="LHUQ01000002">
    <property type="protein sequence ID" value="KON65817.1"/>
    <property type="molecule type" value="Genomic_DNA"/>
</dbReference>
<name>A0A0M0EKN2_KOMEU</name>
<organism evidence="2 3">
    <name type="scientific">Komagataeibacter europaeus</name>
    <name type="common">Gluconacetobacter europaeus</name>
    <dbReference type="NCBI Taxonomy" id="33995"/>
    <lineage>
        <taxon>Bacteria</taxon>
        <taxon>Pseudomonadati</taxon>
        <taxon>Pseudomonadota</taxon>
        <taxon>Alphaproteobacteria</taxon>
        <taxon>Acetobacterales</taxon>
        <taxon>Acetobacteraceae</taxon>
        <taxon>Komagataeibacter</taxon>
    </lineage>
</organism>
<keyword evidence="3" id="KW-1185">Reference proteome</keyword>